<comment type="subcellular location">
    <subcellularLocation>
        <location evidence="1">Membrane</location>
        <topology evidence="1">Multi-pass membrane protein</topology>
    </subcellularLocation>
</comment>
<dbReference type="InterPro" id="IPR036837">
    <property type="entry name" value="Cation_efflux_CTD_sf"/>
</dbReference>
<dbReference type="SUPFAM" id="SSF160240">
    <property type="entry name" value="Cation efflux protein cytoplasmic domain-like"/>
    <property type="match status" value="1"/>
</dbReference>
<dbReference type="InterPro" id="IPR027470">
    <property type="entry name" value="Cation_efflux_CTD"/>
</dbReference>
<evidence type="ECO:0000313" key="11">
    <source>
        <dbReference type="Proteomes" id="UP000034883"/>
    </source>
</evidence>
<dbReference type="InterPro" id="IPR050291">
    <property type="entry name" value="CDF_Transporter"/>
</dbReference>
<evidence type="ECO:0000256" key="6">
    <source>
        <dbReference type="SAM" id="MobiDB-lite"/>
    </source>
</evidence>
<keyword evidence="2" id="KW-0813">Transport</keyword>
<keyword evidence="11" id="KW-1185">Reference proteome</keyword>
<evidence type="ECO:0000313" key="10">
    <source>
        <dbReference type="EMBL" id="AKF09580.1"/>
    </source>
</evidence>
<evidence type="ECO:0000256" key="3">
    <source>
        <dbReference type="ARBA" id="ARBA00022692"/>
    </source>
</evidence>
<gene>
    <name evidence="10" type="ORF">DB32_006729</name>
</gene>
<dbReference type="Proteomes" id="UP000034883">
    <property type="component" value="Chromosome"/>
</dbReference>
<evidence type="ECO:0000259" key="9">
    <source>
        <dbReference type="Pfam" id="PF16916"/>
    </source>
</evidence>
<dbReference type="Gene3D" id="1.20.1510.10">
    <property type="entry name" value="Cation efflux protein transmembrane domain"/>
    <property type="match status" value="1"/>
</dbReference>
<feature type="transmembrane region" description="Helical" evidence="7">
    <location>
        <begin position="313"/>
        <end position="330"/>
    </location>
</feature>
<feature type="transmembrane region" description="Helical" evidence="7">
    <location>
        <begin position="144"/>
        <end position="166"/>
    </location>
</feature>
<keyword evidence="4 7" id="KW-1133">Transmembrane helix</keyword>
<evidence type="ECO:0000256" key="5">
    <source>
        <dbReference type="ARBA" id="ARBA00023136"/>
    </source>
</evidence>
<feature type="transmembrane region" description="Helical" evidence="7">
    <location>
        <begin position="288"/>
        <end position="307"/>
    </location>
</feature>
<dbReference type="KEGG" id="samy:DB32_006729"/>
<evidence type="ECO:0000259" key="8">
    <source>
        <dbReference type="Pfam" id="PF01545"/>
    </source>
</evidence>
<dbReference type="GO" id="GO:0008324">
    <property type="term" value="F:monoatomic cation transmembrane transporter activity"/>
    <property type="evidence" value="ECO:0007669"/>
    <property type="project" value="InterPro"/>
</dbReference>
<sequence length="421" mass="45114">MHAHRAHRDVGPAQQRRHRHRDRPTEQRRDRRELLAHRAIPRLRERDARLVREHQRLEARLIARVVDLEAERELALLAAADPAFDDAHQAPLGSRRAVWLDVGNSTGSRLRAQERDVAVDRLDRATRTDSPAVSSGRDPNVARLTYASIAGSLAMSIALLLVHFAFGSQLALAQAADSISDMLAGAALVWAVRQAAQPADDDHPLGHARAEPLAALVVAVLAGVLSVEVLRTAVVALATGAQAELDWPVAVAFLAKIVFKGTIAALASRALARRANPALDALRVDARNDVLVGSVALVGYALARWQMPAVDSVLAIVIAIYVGFAGVRLARENVGLVMGAAAPADRKHELARIAAQVDGVRAVDELVATWSGASLHVHVEIAVPPTMPIHAAHDIAHAVEARLGREDDVARVVVHVNPATA</sequence>
<dbReference type="SUPFAM" id="SSF161111">
    <property type="entry name" value="Cation efflux protein transmembrane domain-like"/>
    <property type="match status" value="1"/>
</dbReference>
<evidence type="ECO:0000256" key="4">
    <source>
        <dbReference type="ARBA" id="ARBA00022989"/>
    </source>
</evidence>
<feature type="region of interest" description="Disordered" evidence="6">
    <location>
        <begin position="1"/>
        <end position="31"/>
    </location>
</feature>
<organism evidence="10 11">
    <name type="scientific">Sandaracinus amylolyticus</name>
    <dbReference type="NCBI Taxonomy" id="927083"/>
    <lineage>
        <taxon>Bacteria</taxon>
        <taxon>Pseudomonadati</taxon>
        <taxon>Myxococcota</taxon>
        <taxon>Polyangia</taxon>
        <taxon>Polyangiales</taxon>
        <taxon>Sandaracinaceae</taxon>
        <taxon>Sandaracinus</taxon>
    </lineage>
</organism>
<dbReference type="PANTHER" id="PTHR43840:SF13">
    <property type="entry name" value="CATION EFFLUX PROTEIN CYTOPLASMIC DOMAIN-CONTAINING PROTEIN"/>
    <property type="match status" value="1"/>
</dbReference>
<dbReference type="EMBL" id="CP011125">
    <property type="protein sequence ID" value="AKF09580.1"/>
    <property type="molecule type" value="Genomic_DNA"/>
</dbReference>
<evidence type="ECO:0000256" key="7">
    <source>
        <dbReference type="SAM" id="Phobius"/>
    </source>
</evidence>
<name>A0A0F6W7R8_9BACT</name>
<dbReference type="InterPro" id="IPR027469">
    <property type="entry name" value="Cation_efflux_TMD_sf"/>
</dbReference>
<dbReference type="GO" id="GO:0016020">
    <property type="term" value="C:membrane"/>
    <property type="evidence" value="ECO:0007669"/>
    <property type="project" value="UniProtKB-SubCell"/>
</dbReference>
<dbReference type="NCBIfam" id="TIGR01297">
    <property type="entry name" value="CDF"/>
    <property type="match status" value="1"/>
</dbReference>
<feature type="transmembrane region" description="Helical" evidence="7">
    <location>
        <begin position="247"/>
        <end position="267"/>
    </location>
</feature>
<dbReference type="InterPro" id="IPR002524">
    <property type="entry name" value="Cation_efflux"/>
</dbReference>
<proteinExistence type="predicted"/>
<accession>A0A0F6W7R8</accession>
<feature type="domain" description="Cation efflux protein cytoplasmic" evidence="9">
    <location>
        <begin position="344"/>
        <end position="418"/>
    </location>
</feature>
<dbReference type="InterPro" id="IPR058533">
    <property type="entry name" value="Cation_efflux_TM"/>
</dbReference>
<evidence type="ECO:0000256" key="2">
    <source>
        <dbReference type="ARBA" id="ARBA00022448"/>
    </source>
</evidence>
<dbReference type="PANTHER" id="PTHR43840">
    <property type="entry name" value="MITOCHONDRIAL METAL TRANSPORTER 1-RELATED"/>
    <property type="match status" value="1"/>
</dbReference>
<protein>
    <submittedName>
        <fullName evidence="10">Cobalt-zinc-cadmium resistance protein</fullName>
    </submittedName>
</protein>
<keyword evidence="3 7" id="KW-0812">Transmembrane</keyword>
<dbReference type="Gene3D" id="3.30.70.1350">
    <property type="entry name" value="Cation efflux protein, cytoplasmic domain"/>
    <property type="match status" value="1"/>
</dbReference>
<dbReference type="AlphaFoldDB" id="A0A0F6W7R8"/>
<dbReference type="STRING" id="927083.DB32_006729"/>
<reference evidence="10 11" key="1">
    <citation type="submission" date="2015-03" db="EMBL/GenBank/DDBJ databases">
        <title>Genome assembly of Sandaracinus amylolyticus DSM 53668.</title>
        <authorList>
            <person name="Sharma G."/>
            <person name="Subramanian S."/>
        </authorList>
    </citation>
    <scope>NUCLEOTIDE SEQUENCE [LARGE SCALE GENOMIC DNA]</scope>
    <source>
        <strain evidence="10 11">DSM 53668</strain>
    </source>
</reference>
<feature type="domain" description="Cation efflux protein transmembrane" evidence="8">
    <location>
        <begin position="147"/>
        <end position="334"/>
    </location>
</feature>
<dbReference type="Pfam" id="PF16916">
    <property type="entry name" value="ZT_dimer"/>
    <property type="match status" value="1"/>
</dbReference>
<dbReference type="Pfam" id="PF01545">
    <property type="entry name" value="Cation_efflux"/>
    <property type="match status" value="1"/>
</dbReference>
<feature type="transmembrane region" description="Helical" evidence="7">
    <location>
        <begin position="172"/>
        <end position="192"/>
    </location>
</feature>
<evidence type="ECO:0000256" key="1">
    <source>
        <dbReference type="ARBA" id="ARBA00004141"/>
    </source>
</evidence>
<keyword evidence="5 7" id="KW-0472">Membrane</keyword>
<feature type="transmembrane region" description="Helical" evidence="7">
    <location>
        <begin position="213"/>
        <end position="241"/>
    </location>
</feature>